<evidence type="ECO:0000256" key="1">
    <source>
        <dbReference type="ARBA" id="ARBA00008857"/>
    </source>
</evidence>
<dbReference type="Proteomes" id="UP000183920">
    <property type="component" value="Unassembled WGS sequence"/>
</dbReference>
<evidence type="ECO:0000256" key="4">
    <source>
        <dbReference type="ARBA" id="ARBA00023172"/>
    </source>
</evidence>
<dbReference type="Gene3D" id="1.10.443.10">
    <property type="entry name" value="Intergrase catalytic core"/>
    <property type="match status" value="1"/>
</dbReference>
<dbReference type="InterPro" id="IPR011010">
    <property type="entry name" value="DNA_brk_join_enz"/>
</dbReference>
<feature type="domain" description="Tyr recombinase" evidence="6">
    <location>
        <begin position="189"/>
        <end position="375"/>
    </location>
</feature>
<accession>A0A0G4Q0G1</accession>
<evidence type="ECO:0000256" key="3">
    <source>
        <dbReference type="ARBA" id="ARBA00023125"/>
    </source>
</evidence>
<name>A0A0G4Q0G1_9GAMM</name>
<evidence type="ECO:0008006" key="10">
    <source>
        <dbReference type="Google" id="ProtNLM"/>
    </source>
</evidence>
<reference evidence="9" key="1">
    <citation type="submission" date="2015-06" db="EMBL/GenBank/DDBJ databases">
        <authorList>
            <person name="Urmite Genomes"/>
        </authorList>
    </citation>
    <scope>NUCLEOTIDE SEQUENCE [LARGE SCALE GENOMIC DNA]</scope>
    <source>
        <strain evidence="9">CSUR P1867</strain>
    </source>
</reference>
<gene>
    <name evidence="8" type="ORF">BN1804_00275</name>
</gene>
<dbReference type="EMBL" id="CVRY01000001">
    <property type="protein sequence ID" value="CRL59116.1"/>
    <property type="molecule type" value="Genomic_DNA"/>
</dbReference>
<dbReference type="InterPro" id="IPR013762">
    <property type="entry name" value="Integrase-like_cat_sf"/>
</dbReference>
<dbReference type="PROSITE" id="PS51900">
    <property type="entry name" value="CB"/>
    <property type="match status" value="1"/>
</dbReference>
<feature type="domain" description="Core-binding (CB)" evidence="7">
    <location>
        <begin position="82"/>
        <end position="167"/>
    </location>
</feature>
<protein>
    <recommendedName>
        <fullName evidence="10">Phage integrase family protein</fullName>
    </recommendedName>
</protein>
<dbReference type="Gene3D" id="1.10.150.130">
    <property type="match status" value="1"/>
</dbReference>
<evidence type="ECO:0000256" key="5">
    <source>
        <dbReference type="PROSITE-ProRule" id="PRU01248"/>
    </source>
</evidence>
<comment type="similarity">
    <text evidence="1">Belongs to the 'phage' integrase family.</text>
</comment>
<dbReference type="GO" id="GO:0006310">
    <property type="term" value="P:DNA recombination"/>
    <property type="evidence" value="ECO:0007669"/>
    <property type="project" value="UniProtKB-KW"/>
</dbReference>
<dbReference type="InterPro" id="IPR002104">
    <property type="entry name" value="Integrase_catalytic"/>
</dbReference>
<evidence type="ECO:0000259" key="7">
    <source>
        <dbReference type="PROSITE" id="PS51900"/>
    </source>
</evidence>
<dbReference type="Pfam" id="PF00589">
    <property type="entry name" value="Phage_integrase"/>
    <property type="match status" value="1"/>
</dbReference>
<dbReference type="InterPro" id="IPR015094">
    <property type="entry name" value="Integrase_lambda-typ_DNA-bd_N"/>
</dbReference>
<dbReference type="PROSITE" id="PS51898">
    <property type="entry name" value="TYR_RECOMBINASE"/>
    <property type="match status" value="1"/>
</dbReference>
<evidence type="ECO:0000313" key="8">
    <source>
        <dbReference type="EMBL" id="CRL59116.1"/>
    </source>
</evidence>
<dbReference type="Pfam" id="PF09003">
    <property type="entry name" value="Arm-DNA-bind_1"/>
    <property type="match status" value="1"/>
</dbReference>
<sequence>MTGRPREKNIDIPNLYTTYHPRMRKMYWRYRHPITGKFHSLGADETQARLIAIEANSRIAEQRTRQILAISDRIATDKDESITVATWLDRYWNIQKERLDQGEIQLATYRQKKKPIALMRQKLALLPLAKVGTRDLVSILDEYKTAGQSRMAQVVRSVFSDIFKEAQHAGEVPPGYNPALATKRPKTRIKRQRLTLDEWHQIYDLADKQHRYMGNAMLLALVTGQRISDISRMRFQDIWDDHLHVVQGKTGAKVAIPLSLRNQAINVSLKEIVDRCRDRVVSHYLIHYFRSTSQGQRGGPVTANTMTTNFTKARNKTDIDWGKGMPASFHEQRSLSERLYRKQGIDTQALLGHATRAQTDRYNDVRGKEWITIAC</sequence>
<keyword evidence="3 5" id="KW-0238">DNA-binding</keyword>
<evidence type="ECO:0000313" key="9">
    <source>
        <dbReference type="Proteomes" id="UP000183920"/>
    </source>
</evidence>
<keyword evidence="2" id="KW-0229">DNA integration</keyword>
<evidence type="ECO:0000256" key="2">
    <source>
        <dbReference type="ARBA" id="ARBA00022908"/>
    </source>
</evidence>
<dbReference type="RefSeq" id="WP_072062695.1">
    <property type="nucleotide sequence ID" value="NZ_CVRY01000001.1"/>
</dbReference>
<dbReference type="AlphaFoldDB" id="A0A0G4Q0G1"/>
<keyword evidence="4" id="KW-0233">DNA recombination</keyword>
<evidence type="ECO:0000259" key="6">
    <source>
        <dbReference type="PROSITE" id="PS51898"/>
    </source>
</evidence>
<organism evidence="8 9">
    <name type="scientific">Proteus penneri</name>
    <dbReference type="NCBI Taxonomy" id="102862"/>
    <lineage>
        <taxon>Bacteria</taxon>
        <taxon>Pseudomonadati</taxon>
        <taxon>Pseudomonadota</taxon>
        <taxon>Gammaproteobacteria</taxon>
        <taxon>Enterobacterales</taxon>
        <taxon>Morganellaceae</taxon>
        <taxon>Proteus</taxon>
    </lineage>
</organism>
<dbReference type="GO" id="GO:0008907">
    <property type="term" value="F:integrase activity"/>
    <property type="evidence" value="ECO:0007669"/>
    <property type="project" value="InterPro"/>
</dbReference>
<dbReference type="GO" id="GO:0003677">
    <property type="term" value="F:DNA binding"/>
    <property type="evidence" value="ECO:0007669"/>
    <property type="project" value="UniProtKB-UniRule"/>
</dbReference>
<dbReference type="InterPro" id="IPR010998">
    <property type="entry name" value="Integrase_recombinase_N"/>
</dbReference>
<proteinExistence type="inferred from homology"/>
<dbReference type="Gene3D" id="3.30.160.60">
    <property type="entry name" value="Classic Zinc Finger"/>
    <property type="match status" value="1"/>
</dbReference>
<dbReference type="SUPFAM" id="SSF56349">
    <property type="entry name" value="DNA breaking-rejoining enzymes"/>
    <property type="match status" value="1"/>
</dbReference>
<dbReference type="InterPro" id="IPR044068">
    <property type="entry name" value="CB"/>
</dbReference>